<evidence type="ECO:0000313" key="2">
    <source>
        <dbReference type="EMBL" id="VFV47634.1"/>
    </source>
</evidence>
<feature type="region of interest" description="Disordered" evidence="1">
    <location>
        <begin position="65"/>
        <end position="85"/>
    </location>
</feature>
<reference evidence="2 3" key="1">
    <citation type="submission" date="2019-01" db="EMBL/GenBank/DDBJ databases">
        <authorList>
            <person name="Alioto T."/>
            <person name="Alioto T."/>
        </authorList>
    </citation>
    <scope>NUCLEOTIDE SEQUENCE [LARGE SCALE GENOMIC DNA]</scope>
</reference>
<evidence type="ECO:0000256" key="1">
    <source>
        <dbReference type="SAM" id="MobiDB-lite"/>
    </source>
</evidence>
<dbReference type="InterPro" id="IPR036397">
    <property type="entry name" value="RNaseH_sf"/>
</dbReference>
<accession>A0A485PT85</accession>
<organism evidence="2 3">
    <name type="scientific">Lynx pardinus</name>
    <name type="common">Iberian lynx</name>
    <name type="synonym">Felis pardina</name>
    <dbReference type="NCBI Taxonomy" id="191816"/>
    <lineage>
        <taxon>Eukaryota</taxon>
        <taxon>Metazoa</taxon>
        <taxon>Chordata</taxon>
        <taxon>Craniata</taxon>
        <taxon>Vertebrata</taxon>
        <taxon>Euteleostomi</taxon>
        <taxon>Mammalia</taxon>
        <taxon>Eutheria</taxon>
        <taxon>Laurasiatheria</taxon>
        <taxon>Carnivora</taxon>
        <taxon>Feliformia</taxon>
        <taxon>Felidae</taxon>
        <taxon>Felinae</taxon>
        <taxon>Lynx</taxon>
    </lineage>
</organism>
<proteinExistence type="predicted"/>
<dbReference type="AlphaFoldDB" id="A0A485PT85"/>
<sequence>MEEGEPNYDCSEVVDEVHASHLDLQDQAKISPEITLFSDGSSYLQEGSRRARYAVTTTTEVLEAKALPEGWSAQGAEPEPSSLAK</sequence>
<dbReference type="GO" id="GO:0003676">
    <property type="term" value="F:nucleic acid binding"/>
    <property type="evidence" value="ECO:0007669"/>
    <property type="project" value="InterPro"/>
</dbReference>
<dbReference type="Gene3D" id="3.30.420.10">
    <property type="entry name" value="Ribonuclease H-like superfamily/Ribonuclease H"/>
    <property type="match status" value="1"/>
</dbReference>
<gene>
    <name evidence="2" type="ORF">LYPA_23C019306</name>
</gene>
<evidence type="ECO:0000313" key="3">
    <source>
        <dbReference type="Proteomes" id="UP000386466"/>
    </source>
</evidence>
<dbReference type="EMBL" id="CAAGRJ010040883">
    <property type="protein sequence ID" value="VFV47634.1"/>
    <property type="molecule type" value="Genomic_DNA"/>
</dbReference>
<name>A0A485PT85_LYNPA</name>
<keyword evidence="3" id="KW-1185">Reference proteome</keyword>
<feature type="non-terminal residue" evidence="2">
    <location>
        <position position="85"/>
    </location>
</feature>
<dbReference type="Proteomes" id="UP000386466">
    <property type="component" value="Unassembled WGS sequence"/>
</dbReference>
<protein>
    <submittedName>
        <fullName evidence="2">Mkiaa1466 protein</fullName>
    </submittedName>
</protein>